<dbReference type="SMART" id="SM00382">
    <property type="entry name" value="AAA"/>
    <property type="match status" value="1"/>
</dbReference>
<keyword evidence="3" id="KW-0067">ATP-binding</keyword>
<evidence type="ECO:0000256" key="2">
    <source>
        <dbReference type="ARBA" id="ARBA00022741"/>
    </source>
</evidence>
<dbReference type="EMBL" id="CAJRAY010000045">
    <property type="protein sequence ID" value="CAG5086807.1"/>
    <property type="molecule type" value="Genomic_DNA"/>
</dbReference>
<evidence type="ECO:0000313" key="6">
    <source>
        <dbReference type="Proteomes" id="UP000681526"/>
    </source>
</evidence>
<dbReference type="InterPro" id="IPR001270">
    <property type="entry name" value="ClpA/B"/>
</dbReference>
<dbReference type="InterPro" id="IPR003593">
    <property type="entry name" value="AAA+_ATPase"/>
</dbReference>
<proteinExistence type="inferred from homology"/>
<name>A0ABN7S139_THEXY</name>
<reference evidence="5 6" key="1">
    <citation type="submission" date="2021-04" db="EMBL/GenBank/DDBJ databases">
        <authorList>
            <person name="Rakotoarivonina H."/>
        </authorList>
    </citation>
    <scope>NUCLEOTIDE SEQUENCE [LARGE SCALE GENOMIC DNA]</scope>
    <source>
        <strain evidence="5 6">XE</strain>
    </source>
</reference>
<comment type="caution">
    <text evidence="5">The sequence shown here is derived from an EMBL/GenBank/DDBJ whole genome shotgun (WGS) entry which is preliminary data.</text>
</comment>
<comment type="similarity">
    <text evidence="1">Belongs to the IS21/IS1162 putative ATP-binding protein family.</text>
</comment>
<dbReference type="InterPro" id="IPR027417">
    <property type="entry name" value="P-loop_NTPase"/>
</dbReference>
<gene>
    <name evidence="5" type="primary">txxe 1800</name>
    <name evidence="5" type="ORF">TXXE_10275</name>
</gene>
<organism evidence="5 6">
    <name type="scientific">Thermobacillus xylanilyticus</name>
    <dbReference type="NCBI Taxonomy" id="76633"/>
    <lineage>
        <taxon>Bacteria</taxon>
        <taxon>Bacillati</taxon>
        <taxon>Bacillota</taxon>
        <taxon>Bacilli</taxon>
        <taxon>Bacillales</taxon>
        <taxon>Paenibacillaceae</taxon>
        <taxon>Thermobacillus</taxon>
    </lineage>
</organism>
<dbReference type="RefSeq" id="WP_213484553.1">
    <property type="nucleotide sequence ID" value="NZ_CAJRAY010000045.1"/>
</dbReference>
<dbReference type="Gene3D" id="3.40.50.300">
    <property type="entry name" value="P-loop containing nucleotide triphosphate hydrolases"/>
    <property type="match status" value="1"/>
</dbReference>
<dbReference type="InterPro" id="IPR047661">
    <property type="entry name" value="IstB"/>
</dbReference>
<evidence type="ECO:0000256" key="3">
    <source>
        <dbReference type="ARBA" id="ARBA00022840"/>
    </source>
</evidence>
<dbReference type="PIRSF" id="PIRSF003073">
    <property type="entry name" value="DNAC_TnpB_IstB"/>
    <property type="match status" value="1"/>
</dbReference>
<dbReference type="InterPro" id="IPR028350">
    <property type="entry name" value="DNAC/IstB-like"/>
</dbReference>
<protein>
    <submittedName>
        <fullName evidence="5">ISChy4, transposition helper protein</fullName>
    </submittedName>
</protein>
<evidence type="ECO:0000256" key="1">
    <source>
        <dbReference type="ARBA" id="ARBA00008059"/>
    </source>
</evidence>
<keyword evidence="6" id="KW-1185">Reference proteome</keyword>
<dbReference type="PANTHER" id="PTHR30050:SF4">
    <property type="entry name" value="ATP-BINDING PROTEIN RV3427C IN INSERTION SEQUENCE-RELATED"/>
    <property type="match status" value="1"/>
</dbReference>
<evidence type="ECO:0000313" key="5">
    <source>
        <dbReference type="EMBL" id="CAG5086807.1"/>
    </source>
</evidence>
<dbReference type="PANTHER" id="PTHR30050">
    <property type="entry name" value="CHROMOSOMAL REPLICATION INITIATOR PROTEIN DNAA"/>
    <property type="match status" value="1"/>
</dbReference>
<feature type="domain" description="AAA+ ATPase" evidence="4">
    <location>
        <begin position="99"/>
        <end position="234"/>
    </location>
</feature>
<sequence>MIELEQARHRLEELGLGQAAQSLDAILEAASRSQSTYLSFLNELLEAELQERQRRNVEVRMKLAHLPYRRTLQEFDFSFQPGIDERLIRELAGLTFIGRQENVLFLGPPGVGKTHLAIALAMEAIGQGLPVYFVSLAQLVNDLRKAYEENRLDKRMRVYLRPRLLIVDEVGYLPLDPLAANLFFQLVSARYEKGSMILTSNKSFGEWGELMGDPVLATAVLDRLLHHCHVVNIRGNSYRLKDKVKTGIYSTPGTQVGQFYSGAGGSNEFRR</sequence>
<accession>A0ABN7S139</accession>
<dbReference type="PRINTS" id="PR00300">
    <property type="entry name" value="CLPPROTEASEA"/>
</dbReference>
<dbReference type="Pfam" id="PF01695">
    <property type="entry name" value="IstB_IS21"/>
    <property type="match status" value="1"/>
</dbReference>
<dbReference type="CDD" id="cd00009">
    <property type="entry name" value="AAA"/>
    <property type="match status" value="1"/>
</dbReference>
<evidence type="ECO:0000259" key="4">
    <source>
        <dbReference type="SMART" id="SM00382"/>
    </source>
</evidence>
<keyword evidence="2" id="KW-0547">Nucleotide-binding</keyword>
<dbReference type="InterPro" id="IPR002611">
    <property type="entry name" value="IstB_ATP-bd"/>
</dbReference>
<dbReference type="NCBIfam" id="NF038214">
    <property type="entry name" value="IS21_help_AAA"/>
    <property type="match status" value="1"/>
</dbReference>
<dbReference type="SUPFAM" id="SSF52540">
    <property type="entry name" value="P-loop containing nucleoside triphosphate hydrolases"/>
    <property type="match status" value="1"/>
</dbReference>
<dbReference type="Proteomes" id="UP000681526">
    <property type="component" value="Unassembled WGS sequence"/>
</dbReference>